<comment type="caution">
    <text evidence="3">The sequence shown here is derived from an EMBL/GenBank/DDBJ whole genome shotgun (WGS) entry which is preliminary data.</text>
</comment>
<dbReference type="CDD" id="cd00371">
    <property type="entry name" value="HMA"/>
    <property type="match status" value="1"/>
</dbReference>
<dbReference type="InterPro" id="IPR017969">
    <property type="entry name" value="Heavy-metal-associated_CS"/>
</dbReference>
<dbReference type="SUPFAM" id="SSF55008">
    <property type="entry name" value="HMA, heavy metal-associated domain"/>
    <property type="match status" value="1"/>
</dbReference>
<keyword evidence="4" id="KW-1185">Reference proteome</keyword>
<dbReference type="Proteomes" id="UP001500121">
    <property type="component" value="Unassembled WGS sequence"/>
</dbReference>
<dbReference type="InterPro" id="IPR006121">
    <property type="entry name" value="HMA_dom"/>
</dbReference>
<evidence type="ECO:0000259" key="2">
    <source>
        <dbReference type="PROSITE" id="PS50846"/>
    </source>
</evidence>
<evidence type="ECO:0000313" key="3">
    <source>
        <dbReference type="EMBL" id="GAA4735892.1"/>
    </source>
</evidence>
<dbReference type="RefSeq" id="WP_345479075.1">
    <property type="nucleotide sequence ID" value="NZ_BAABLP010000001.1"/>
</dbReference>
<proteinExistence type="predicted"/>
<gene>
    <name evidence="3" type="ORF">GCM10025783_02360</name>
</gene>
<dbReference type="PROSITE" id="PS01047">
    <property type="entry name" value="HMA_1"/>
    <property type="match status" value="1"/>
</dbReference>
<feature type="domain" description="HMA" evidence="2">
    <location>
        <begin position="60"/>
        <end position="128"/>
    </location>
</feature>
<protein>
    <recommendedName>
        <fullName evidence="2">HMA domain-containing protein</fullName>
    </recommendedName>
</protein>
<keyword evidence="1" id="KW-0479">Metal-binding</keyword>
<dbReference type="PROSITE" id="PS50846">
    <property type="entry name" value="HMA_2"/>
    <property type="match status" value="1"/>
</dbReference>
<sequence length="129" mass="12532">MDDVNEQTITGRRLSGFGLGITDVSAPAAGGCGCGGACGGHGGAHGHAHGDQHAAAPSDGGQAFEVAGMTCSHCVSSVTEELTALDGVEGVAVDLRPGALSTVVVTASRPLGGDEVRAAVEEAGYTLAS</sequence>
<dbReference type="EMBL" id="BAABLP010000001">
    <property type="protein sequence ID" value="GAA4735892.1"/>
    <property type="molecule type" value="Genomic_DNA"/>
</dbReference>
<dbReference type="InterPro" id="IPR036163">
    <property type="entry name" value="HMA_dom_sf"/>
</dbReference>
<dbReference type="Gene3D" id="3.30.70.100">
    <property type="match status" value="1"/>
</dbReference>
<name>A0ABP8YR46_9MICO</name>
<evidence type="ECO:0000313" key="4">
    <source>
        <dbReference type="Proteomes" id="UP001500121"/>
    </source>
</evidence>
<reference evidence="4" key="1">
    <citation type="journal article" date="2019" name="Int. J. Syst. Evol. Microbiol.">
        <title>The Global Catalogue of Microorganisms (GCM) 10K type strain sequencing project: providing services to taxonomists for standard genome sequencing and annotation.</title>
        <authorList>
            <consortium name="The Broad Institute Genomics Platform"/>
            <consortium name="The Broad Institute Genome Sequencing Center for Infectious Disease"/>
            <person name="Wu L."/>
            <person name="Ma J."/>
        </authorList>
    </citation>
    <scope>NUCLEOTIDE SEQUENCE [LARGE SCALE GENOMIC DNA]</scope>
    <source>
        <strain evidence="4">JCM 19015</strain>
    </source>
</reference>
<accession>A0ABP8YR46</accession>
<evidence type="ECO:0000256" key="1">
    <source>
        <dbReference type="ARBA" id="ARBA00022723"/>
    </source>
</evidence>
<organism evidence="3 4">
    <name type="scientific">Amnibacterium soli</name>
    <dbReference type="NCBI Taxonomy" id="1282736"/>
    <lineage>
        <taxon>Bacteria</taxon>
        <taxon>Bacillati</taxon>
        <taxon>Actinomycetota</taxon>
        <taxon>Actinomycetes</taxon>
        <taxon>Micrococcales</taxon>
        <taxon>Microbacteriaceae</taxon>
        <taxon>Amnibacterium</taxon>
    </lineage>
</organism>
<dbReference type="Pfam" id="PF00403">
    <property type="entry name" value="HMA"/>
    <property type="match status" value="1"/>
</dbReference>